<dbReference type="InterPro" id="IPR014757">
    <property type="entry name" value="Tscrpt_reg_IclR_C"/>
</dbReference>
<evidence type="ECO:0000256" key="3">
    <source>
        <dbReference type="ARBA" id="ARBA00023163"/>
    </source>
</evidence>
<dbReference type="Gene3D" id="3.30.450.40">
    <property type="match status" value="1"/>
</dbReference>
<evidence type="ECO:0000259" key="6">
    <source>
        <dbReference type="PROSITE" id="PS51078"/>
    </source>
</evidence>
<organism evidence="7 8">
    <name type="scientific">Rhodopseudomonas palustris</name>
    <dbReference type="NCBI Taxonomy" id="1076"/>
    <lineage>
        <taxon>Bacteria</taxon>
        <taxon>Pseudomonadati</taxon>
        <taxon>Pseudomonadota</taxon>
        <taxon>Alphaproteobacteria</taxon>
        <taxon>Hyphomicrobiales</taxon>
        <taxon>Nitrobacteraceae</taxon>
        <taxon>Rhodopseudomonas</taxon>
    </lineage>
</organism>
<dbReference type="PROSITE" id="PS51077">
    <property type="entry name" value="HTH_ICLR"/>
    <property type="match status" value="1"/>
</dbReference>
<evidence type="ECO:0000256" key="4">
    <source>
        <dbReference type="SAM" id="MobiDB-lite"/>
    </source>
</evidence>
<evidence type="ECO:0000259" key="5">
    <source>
        <dbReference type="PROSITE" id="PS51077"/>
    </source>
</evidence>
<dbReference type="InterPro" id="IPR036388">
    <property type="entry name" value="WH-like_DNA-bd_sf"/>
</dbReference>
<dbReference type="AlphaFoldDB" id="A0A323ULU8"/>
<dbReference type="InterPro" id="IPR005471">
    <property type="entry name" value="Tscrpt_reg_IclR_N"/>
</dbReference>
<accession>A0A323ULU8</accession>
<feature type="compositionally biased region" description="Basic and acidic residues" evidence="4">
    <location>
        <begin position="30"/>
        <end position="42"/>
    </location>
</feature>
<dbReference type="InterPro" id="IPR050707">
    <property type="entry name" value="HTH_MetabolicPath_Reg"/>
</dbReference>
<dbReference type="Gene3D" id="1.10.10.10">
    <property type="entry name" value="Winged helix-like DNA-binding domain superfamily/Winged helix DNA-binding domain"/>
    <property type="match status" value="1"/>
</dbReference>
<protein>
    <submittedName>
        <fullName evidence="7">IclR family transcriptional regulator</fullName>
    </submittedName>
</protein>
<name>A0A323ULU8_RHOPL</name>
<feature type="compositionally biased region" description="Low complexity" evidence="4">
    <location>
        <begin position="1"/>
        <end position="29"/>
    </location>
</feature>
<dbReference type="Pfam" id="PF09339">
    <property type="entry name" value="HTH_IclR"/>
    <property type="match status" value="1"/>
</dbReference>
<dbReference type="OrthoDB" id="9807558at2"/>
<proteinExistence type="predicted"/>
<keyword evidence="3" id="KW-0804">Transcription</keyword>
<dbReference type="GO" id="GO:0003677">
    <property type="term" value="F:DNA binding"/>
    <property type="evidence" value="ECO:0007669"/>
    <property type="project" value="UniProtKB-KW"/>
</dbReference>
<dbReference type="Pfam" id="PF01614">
    <property type="entry name" value="IclR_C"/>
    <property type="match status" value="1"/>
</dbReference>
<evidence type="ECO:0000313" key="8">
    <source>
        <dbReference type="Proteomes" id="UP000248134"/>
    </source>
</evidence>
<dbReference type="PANTHER" id="PTHR30136">
    <property type="entry name" value="HELIX-TURN-HELIX TRANSCRIPTIONAL REGULATOR, ICLR FAMILY"/>
    <property type="match status" value="1"/>
</dbReference>
<keyword evidence="1" id="KW-0805">Transcription regulation</keyword>
<sequence>MAAKTTTHRTTTAKPRTPAKAAKQSASAGAEDRAQRRVERQSLQRAARRPRADAADRGDAGGRLFVLALARGLEVLGAFRAGDRALGNQELAERTGLPKPTISRMTHTLIQLGYLTYEARSATYQLGARALALSYAALANLDVRKAALPIMTKLAEDSQLHVGLGTRERLMMLNIESCESDALIGLRLPPGSRVPLATTSLGKAYLATIGEDERSALLAELRDHHGNDWPKIEKSITKSMREMARGGFCLSTGEWRKDINAVGAAIVPPNGGPVYALSFGGPAYLVSQQQLIEQHGPALAHAARAISAALGG</sequence>
<dbReference type="PANTHER" id="PTHR30136:SF33">
    <property type="entry name" value="TRANSCRIPTIONAL REGULATORY PROTEIN"/>
    <property type="match status" value="1"/>
</dbReference>
<dbReference type="RefSeq" id="WP_110784757.1">
    <property type="nucleotide sequence ID" value="NZ_QKQS01000006.1"/>
</dbReference>
<dbReference type="GO" id="GO:0045892">
    <property type="term" value="P:negative regulation of DNA-templated transcription"/>
    <property type="evidence" value="ECO:0007669"/>
    <property type="project" value="TreeGrafter"/>
</dbReference>
<dbReference type="SUPFAM" id="SSF55781">
    <property type="entry name" value="GAF domain-like"/>
    <property type="match status" value="1"/>
</dbReference>
<comment type="caution">
    <text evidence="7">The sequence shown here is derived from an EMBL/GenBank/DDBJ whole genome shotgun (WGS) entry which is preliminary data.</text>
</comment>
<feature type="domain" description="HTH iclR-type" evidence="5">
    <location>
        <begin position="66"/>
        <end position="128"/>
    </location>
</feature>
<dbReference type="PROSITE" id="PS51078">
    <property type="entry name" value="ICLR_ED"/>
    <property type="match status" value="1"/>
</dbReference>
<dbReference type="InterPro" id="IPR029016">
    <property type="entry name" value="GAF-like_dom_sf"/>
</dbReference>
<dbReference type="GO" id="GO:0003700">
    <property type="term" value="F:DNA-binding transcription factor activity"/>
    <property type="evidence" value="ECO:0007669"/>
    <property type="project" value="TreeGrafter"/>
</dbReference>
<reference evidence="7 8" key="1">
    <citation type="submission" date="2018-06" db="EMBL/GenBank/DDBJ databases">
        <title>Draft Whole-Genome Sequence of the purple photosynthetic bacterium Rhodospeudomonas palustris XCP.</title>
        <authorList>
            <person name="Rayyan A."/>
            <person name="Meyer T.E."/>
            <person name="Kyndt J.A."/>
        </authorList>
    </citation>
    <scope>NUCLEOTIDE SEQUENCE [LARGE SCALE GENOMIC DNA]</scope>
    <source>
        <strain evidence="7 8">XCP</strain>
    </source>
</reference>
<gene>
    <name evidence="7" type="ORF">DNX69_04355</name>
</gene>
<dbReference type="EMBL" id="QKQS01000006">
    <property type="protein sequence ID" value="PZA13595.1"/>
    <property type="molecule type" value="Genomic_DNA"/>
</dbReference>
<dbReference type="SUPFAM" id="SSF46785">
    <property type="entry name" value="Winged helix' DNA-binding domain"/>
    <property type="match status" value="1"/>
</dbReference>
<feature type="domain" description="IclR-ED" evidence="6">
    <location>
        <begin position="129"/>
        <end position="312"/>
    </location>
</feature>
<dbReference type="SMART" id="SM00346">
    <property type="entry name" value="HTH_ICLR"/>
    <property type="match status" value="1"/>
</dbReference>
<dbReference type="Proteomes" id="UP000248134">
    <property type="component" value="Unassembled WGS sequence"/>
</dbReference>
<evidence type="ECO:0000256" key="2">
    <source>
        <dbReference type="ARBA" id="ARBA00023125"/>
    </source>
</evidence>
<keyword evidence="2" id="KW-0238">DNA-binding</keyword>
<evidence type="ECO:0000313" key="7">
    <source>
        <dbReference type="EMBL" id="PZA13595.1"/>
    </source>
</evidence>
<evidence type="ECO:0000256" key="1">
    <source>
        <dbReference type="ARBA" id="ARBA00023015"/>
    </source>
</evidence>
<dbReference type="InterPro" id="IPR036390">
    <property type="entry name" value="WH_DNA-bd_sf"/>
</dbReference>
<feature type="region of interest" description="Disordered" evidence="4">
    <location>
        <begin position="1"/>
        <end position="56"/>
    </location>
</feature>